<proteinExistence type="predicted"/>
<accession>A0A1F5P4S0</accession>
<evidence type="ECO:0000313" key="4">
    <source>
        <dbReference type="Proteomes" id="UP000176786"/>
    </source>
</evidence>
<keyword evidence="2" id="KW-0812">Transmembrane</keyword>
<feature type="transmembrane region" description="Helical" evidence="2">
    <location>
        <begin position="21"/>
        <end position="40"/>
    </location>
</feature>
<feature type="region of interest" description="Disordered" evidence="1">
    <location>
        <begin position="114"/>
        <end position="138"/>
    </location>
</feature>
<comment type="caution">
    <text evidence="3">The sequence shown here is derived from an EMBL/GenBank/DDBJ whole genome shotgun (WGS) entry which is preliminary data.</text>
</comment>
<evidence type="ECO:0000313" key="3">
    <source>
        <dbReference type="EMBL" id="OGE84898.1"/>
    </source>
</evidence>
<keyword evidence="2" id="KW-0472">Membrane</keyword>
<dbReference type="AlphaFoldDB" id="A0A1F5P4S0"/>
<evidence type="ECO:0000256" key="2">
    <source>
        <dbReference type="SAM" id="Phobius"/>
    </source>
</evidence>
<name>A0A1F5P4S0_9BACT</name>
<dbReference type="Proteomes" id="UP000176786">
    <property type="component" value="Unassembled WGS sequence"/>
</dbReference>
<evidence type="ECO:0000256" key="1">
    <source>
        <dbReference type="SAM" id="MobiDB-lite"/>
    </source>
</evidence>
<keyword evidence="2" id="KW-1133">Transmembrane helix</keyword>
<dbReference type="STRING" id="1817832.A3J48_02165"/>
<organism evidence="3 4">
    <name type="scientific">Candidatus Doudnabacteria bacterium RIFCSPHIGHO2_02_FULL_46_11</name>
    <dbReference type="NCBI Taxonomy" id="1817832"/>
    <lineage>
        <taxon>Bacteria</taxon>
        <taxon>Candidatus Doudnaibacteriota</taxon>
    </lineage>
</organism>
<feature type="compositionally biased region" description="Polar residues" evidence="1">
    <location>
        <begin position="127"/>
        <end position="138"/>
    </location>
</feature>
<dbReference type="EMBL" id="MFES01000031">
    <property type="protein sequence ID" value="OGE84898.1"/>
    <property type="molecule type" value="Genomic_DNA"/>
</dbReference>
<gene>
    <name evidence="3" type="ORF">A3J48_02165</name>
</gene>
<sequence length="217" mass="23191">MIRLNFLKNFKLSHPRQLLELLSVVVIWAVLFGVVLVLGGKVAGLREQAANLKVEITSLETAQSDYAILKNAVAGTSGDRSSLEMLLPARNDVLTNIQLLEALAAQTQNVQSIKITEPAPDSKKKTTASSQNSATKSNSESGVAASAVLGKAEFTITLNGGFVSLMQYLKSFENQPFLATIKSIGLTGETATVGRGTVVNTGLIESEIEGTFYFLNE</sequence>
<protein>
    <submittedName>
        <fullName evidence="3">Uncharacterized protein</fullName>
    </submittedName>
</protein>
<reference evidence="3 4" key="1">
    <citation type="journal article" date="2016" name="Nat. Commun.">
        <title>Thousands of microbial genomes shed light on interconnected biogeochemical processes in an aquifer system.</title>
        <authorList>
            <person name="Anantharaman K."/>
            <person name="Brown C.T."/>
            <person name="Hug L.A."/>
            <person name="Sharon I."/>
            <person name="Castelle C.J."/>
            <person name="Probst A.J."/>
            <person name="Thomas B.C."/>
            <person name="Singh A."/>
            <person name="Wilkins M.J."/>
            <person name="Karaoz U."/>
            <person name="Brodie E.L."/>
            <person name="Williams K.H."/>
            <person name="Hubbard S.S."/>
            <person name="Banfield J.F."/>
        </authorList>
    </citation>
    <scope>NUCLEOTIDE SEQUENCE [LARGE SCALE GENOMIC DNA]</scope>
</reference>